<evidence type="ECO:0000313" key="3">
    <source>
        <dbReference type="Proteomes" id="UP001605036"/>
    </source>
</evidence>
<protein>
    <submittedName>
        <fullName evidence="2">Uncharacterized protein</fullName>
    </submittedName>
</protein>
<comment type="caution">
    <text evidence="2">The sequence shown here is derived from an EMBL/GenBank/DDBJ whole genome shotgun (WGS) entry which is preliminary data.</text>
</comment>
<organism evidence="2 3">
    <name type="scientific">Riccia fluitans</name>
    <dbReference type="NCBI Taxonomy" id="41844"/>
    <lineage>
        <taxon>Eukaryota</taxon>
        <taxon>Viridiplantae</taxon>
        <taxon>Streptophyta</taxon>
        <taxon>Embryophyta</taxon>
        <taxon>Marchantiophyta</taxon>
        <taxon>Marchantiopsida</taxon>
        <taxon>Marchantiidae</taxon>
        <taxon>Marchantiales</taxon>
        <taxon>Ricciaceae</taxon>
        <taxon>Riccia</taxon>
    </lineage>
</organism>
<dbReference type="EMBL" id="JBHFFA010000003">
    <property type="protein sequence ID" value="KAL2634926.1"/>
    <property type="molecule type" value="Genomic_DNA"/>
</dbReference>
<feature type="compositionally biased region" description="Basic and acidic residues" evidence="1">
    <location>
        <begin position="55"/>
        <end position="64"/>
    </location>
</feature>
<keyword evidence="3" id="KW-1185">Reference proteome</keyword>
<name>A0ABD1YWK2_9MARC</name>
<sequence length="89" mass="10271">MTRQVKGLGICNEHTCLGPYLTHLYLHFNELHNKKMEGPKKRKAREQTIIDSDTETEKEVKTKNESPNTSWIGEASESKPFDTKMAMDF</sequence>
<evidence type="ECO:0000313" key="2">
    <source>
        <dbReference type="EMBL" id="KAL2634926.1"/>
    </source>
</evidence>
<dbReference type="Proteomes" id="UP001605036">
    <property type="component" value="Unassembled WGS sequence"/>
</dbReference>
<dbReference type="AlphaFoldDB" id="A0ABD1YWK2"/>
<reference evidence="2 3" key="1">
    <citation type="submission" date="2024-09" db="EMBL/GenBank/DDBJ databases">
        <title>Chromosome-scale assembly of Riccia fluitans.</title>
        <authorList>
            <person name="Paukszto L."/>
            <person name="Sawicki J."/>
            <person name="Karawczyk K."/>
            <person name="Piernik-Szablinska J."/>
            <person name="Szczecinska M."/>
            <person name="Mazdziarz M."/>
        </authorList>
    </citation>
    <scope>NUCLEOTIDE SEQUENCE [LARGE SCALE GENOMIC DNA]</scope>
    <source>
        <strain evidence="2">Rf_01</strain>
        <tissue evidence="2">Aerial parts of the thallus</tissue>
    </source>
</reference>
<evidence type="ECO:0000256" key="1">
    <source>
        <dbReference type="SAM" id="MobiDB-lite"/>
    </source>
</evidence>
<feature type="region of interest" description="Disordered" evidence="1">
    <location>
        <begin position="36"/>
        <end position="89"/>
    </location>
</feature>
<accession>A0ABD1YWK2</accession>
<gene>
    <name evidence="2" type="ORF">R1flu_006405</name>
</gene>
<proteinExistence type="predicted"/>
<feature type="compositionally biased region" description="Basic and acidic residues" evidence="1">
    <location>
        <begin position="76"/>
        <end position="89"/>
    </location>
</feature>